<dbReference type="STRING" id="1244083.CSUNSWCD_548"/>
<dbReference type="PATRIC" id="fig|1244083.3.peg.1792"/>
<proteinExistence type="predicted"/>
<comment type="caution">
    <text evidence="1">The sequence shown here is derived from an EMBL/GenBank/DDBJ whole genome shotgun (WGS) entry which is preliminary data.</text>
</comment>
<dbReference type="EMBL" id="AMZQ01000010">
    <property type="protein sequence ID" value="EKU10747.1"/>
    <property type="molecule type" value="Genomic_DNA"/>
</dbReference>
<name>M5IEC5_9BACT</name>
<sequence length="38" mass="4596">MYLDTRQRPHHLSIKIDGDYSRNLVNLRIYKKLIALKL</sequence>
<evidence type="ECO:0000313" key="1">
    <source>
        <dbReference type="EMBL" id="EKU10747.1"/>
    </source>
</evidence>
<gene>
    <name evidence="1" type="ORF">CSUNSWCD_548</name>
</gene>
<dbReference type="AlphaFoldDB" id="M5IEC5"/>
<evidence type="ECO:0000313" key="2">
    <source>
        <dbReference type="Proteomes" id="UP000011939"/>
    </source>
</evidence>
<organism evidence="1 2">
    <name type="scientific">Campylobacter showae CSUNSWCD</name>
    <dbReference type="NCBI Taxonomy" id="1244083"/>
    <lineage>
        <taxon>Bacteria</taxon>
        <taxon>Pseudomonadati</taxon>
        <taxon>Campylobacterota</taxon>
        <taxon>Epsilonproteobacteria</taxon>
        <taxon>Campylobacterales</taxon>
        <taxon>Campylobacteraceae</taxon>
        <taxon>Campylobacter</taxon>
    </lineage>
</organism>
<reference evidence="1 2" key="1">
    <citation type="journal article" date="2013" name="Genome Announc.">
        <title>Genome Sequence of Campylobacter showae UNSWCD, Isolated from a Patient with Crohn's Disease.</title>
        <authorList>
            <person name="Tay A.P."/>
            <person name="Kaakoush N.O."/>
            <person name="Deshpande N.P."/>
            <person name="Chen Z."/>
            <person name="Mitchell H."/>
            <person name="Wilkins M.R."/>
        </authorList>
    </citation>
    <scope>NUCLEOTIDE SEQUENCE [LARGE SCALE GENOMIC DNA]</scope>
    <source>
        <strain evidence="1 2">CSUNSWCD</strain>
    </source>
</reference>
<protein>
    <submittedName>
        <fullName evidence="1">Uncharacterized protein</fullName>
    </submittedName>
</protein>
<accession>M5IEC5</accession>
<dbReference type="Proteomes" id="UP000011939">
    <property type="component" value="Unassembled WGS sequence"/>
</dbReference>